<evidence type="ECO:0000256" key="11">
    <source>
        <dbReference type="SAM" id="Phobius"/>
    </source>
</evidence>
<dbReference type="InterPro" id="IPR002659">
    <property type="entry name" value="Glyco_trans_31"/>
</dbReference>
<sequence>MARAKQAPLAWRELAAGLGIGIIICTLMHWGAGRADGGAETKLKSRGAWEEPRQPRPSILAFVGVQTGFTTDPRPKYNYEARRAALRASWFPGSRQELARLEHEEGIVARFVIGHSSDPRKEAALAAEAAQHGDMLRLDLVEGYAGLPAKTIAFLRAVTQQWNPQYIVKADDDVYVRLDCLPHAARQWAALHADYIGCMKTGPVIKSPKYRWYEPQHTLIGAEYFAHAWGTIYVLSGRVAADLAAMRDGALRHFANEDVTIGSWLLAFNASHYDDRRLCEAGCSEKSLAVYDIPQCAGLADGMARAPRFGRGVAARCCAGVLLLLAILARAAPGAPVPNLILFSIDDDTLESSWKVMYVDTILAGGLANPNGCRVPVTWFTASHARNTVTGSCAVVQRAYSKGHELAVHTYTHPRKTNTFTYQQWADEASLQRQWLLDCGIPAKDIQGFRSPGFEASPPLASVLRDQGYLYDSSLSAANWTEKPYPLAGSTEVPAYVLGGKGPTVGRRVDPTPADGMTLLQRFMADFQRKQGTGVPVPVMVHEPYLRKKPNRQQIVQFLQWATRQPDTWVLSFAQALAYYKAPPGTPVAEVLKGFTCDPATGPLSRR</sequence>
<feature type="transmembrane region" description="Helical" evidence="11">
    <location>
        <begin position="14"/>
        <end position="32"/>
    </location>
</feature>
<reference evidence="13" key="1">
    <citation type="submission" date="2020-11" db="EMBL/GenBank/DDBJ databases">
        <title>Chlorella ohadii genome sequencing and assembly.</title>
        <authorList>
            <person name="Murik O."/>
            <person name="Treves H."/>
            <person name="Kedem I."/>
            <person name="Shotland Y."/>
            <person name="Kaplan A."/>
        </authorList>
    </citation>
    <scope>NUCLEOTIDE SEQUENCE</scope>
    <source>
        <strain evidence="13">1</strain>
    </source>
</reference>
<dbReference type="GO" id="GO:0000139">
    <property type="term" value="C:Golgi membrane"/>
    <property type="evidence" value="ECO:0007669"/>
    <property type="project" value="UniProtKB-SubCell"/>
</dbReference>
<gene>
    <name evidence="13" type="ORF">COHA_006271</name>
</gene>
<dbReference type="Pfam" id="PF01522">
    <property type="entry name" value="Polysacc_deac_1"/>
    <property type="match status" value="1"/>
</dbReference>
<evidence type="ECO:0000256" key="3">
    <source>
        <dbReference type="ARBA" id="ARBA00008661"/>
    </source>
</evidence>
<dbReference type="GO" id="GO:0005975">
    <property type="term" value="P:carbohydrate metabolic process"/>
    <property type="evidence" value="ECO:0007669"/>
    <property type="project" value="InterPro"/>
</dbReference>
<comment type="pathway">
    <text evidence="2">Protein modification; protein glycosylation.</text>
</comment>
<dbReference type="AlphaFoldDB" id="A0AAD5H112"/>
<organism evidence="13 14">
    <name type="scientific">Chlorella ohadii</name>
    <dbReference type="NCBI Taxonomy" id="2649997"/>
    <lineage>
        <taxon>Eukaryota</taxon>
        <taxon>Viridiplantae</taxon>
        <taxon>Chlorophyta</taxon>
        <taxon>core chlorophytes</taxon>
        <taxon>Trebouxiophyceae</taxon>
        <taxon>Chlorellales</taxon>
        <taxon>Chlorellaceae</taxon>
        <taxon>Chlorella clade</taxon>
        <taxon>Chlorella</taxon>
    </lineage>
</organism>
<evidence type="ECO:0000256" key="6">
    <source>
        <dbReference type="ARBA" id="ARBA00022692"/>
    </source>
</evidence>
<keyword evidence="7" id="KW-0735">Signal-anchor</keyword>
<dbReference type="EMBL" id="JADXDR010000087">
    <property type="protein sequence ID" value="KAI7840006.1"/>
    <property type="molecule type" value="Genomic_DNA"/>
</dbReference>
<dbReference type="SUPFAM" id="SSF88713">
    <property type="entry name" value="Glycoside hydrolase/deacetylase"/>
    <property type="match status" value="1"/>
</dbReference>
<dbReference type="PANTHER" id="PTHR11214:SF85">
    <property type="entry name" value="BETA-1,3-GALACTOSYLTRANSFERASE 12-RELATED"/>
    <property type="match status" value="1"/>
</dbReference>
<proteinExistence type="inferred from homology"/>
<evidence type="ECO:0000256" key="5">
    <source>
        <dbReference type="ARBA" id="ARBA00022679"/>
    </source>
</evidence>
<dbReference type="GO" id="GO:0008378">
    <property type="term" value="F:galactosyltransferase activity"/>
    <property type="evidence" value="ECO:0007669"/>
    <property type="project" value="TreeGrafter"/>
</dbReference>
<dbReference type="InterPro" id="IPR002509">
    <property type="entry name" value="NODB_dom"/>
</dbReference>
<evidence type="ECO:0000256" key="9">
    <source>
        <dbReference type="ARBA" id="ARBA00023034"/>
    </source>
</evidence>
<dbReference type="Gene3D" id="3.20.20.370">
    <property type="entry name" value="Glycoside hydrolase/deacetylase"/>
    <property type="match status" value="1"/>
</dbReference>
<evidence type="ECO:0000313" key="14">
    <source>
        <dbReference type="Proteomes" id="UP001205105"/>
    </source>
</evidence>
<dbReference type="Gene3D" id="3.90.550.50">
    <property type="match status" value="1"/>
</dbReference>
<keyword evidence="4" id="KW-0328">Glycosyltransferase</keyword>
<keyword evidence="8 11" id="KW-1133">Transmembrane helix</keyword>
<evidence type="ECO:0000256" key="8">
    <source>
        <dbReference type="ARBA" id="ARBA00022989"/>
    </source>
</evidence>
<dbReference type="Proteomes" id="UP001205105">
    <property type="component" value="Unassembled WGS sequence"/>
</dbReference>
<name>A0AAD5H112_9CHLO</name>
<keyword evidence="14" id="KW-1185">Reference proteome</keyword>
<evidence type="ECO:0000259" key="12">
    <source>
        <dbReference type="Pfam" id="PF01522"/>
    </source>
</evidence>
<keyword evidence="9" id="KW-0333">Golgi apparatus</keyword>
<keyword evidence="5" id="KW-0808">Transferase</keyword>
<dbReference type="InterPro" id="IPR011330">
    <property type="entry name" value="Glyco_hydro/deAcase_b/a-brl"/>
</dbReference>
<comment type="subcellular location">
    <subcellularLocation>
        <location evidence="1">Golgi apparatus membrane</location>
        <topology evidence="1">Single-pass type II membrane protein</topology>
    </subcellularLocation>
</comment>
<evidence type="ECO:0000256" key="4">
    <source>
        <dbReference type="ARBA" id="ARBA00022676"/>
    </source>
</evidence>
<comment type="caution">
    <text evidence="13">The sequence shown here is derived from an EMBL/GenBank/DDBJ whole genome shotgun (WGS) entry which is preliminary data.</text>
</comment>
<evidence type="ECO:0000256" key="10">
    <source>
        <dbReference type="ARBA" id="ARBA00023136"/>
    </source>
</evidence>
<keyword evidence="10 11" id="KW-0472">Membrane</keyword>
<dbReference type="GO" id="GO:0016810">
    <property type="term" value="F:hydrolase activity, acting on carbon-nitrogen (but not peptide) bonds"/>
    <property type="evidence" value="ECO:0007669"/>
    <property type="project" value="InterPro"/>
</dbReference>
<comment type="similarity">
    <text evidence="3">Belongs to the glycosyltransferase 31 family.</text>
</comment>
<evidence type="ECO:0000256" key="1">
    <source>
        <dbReference type="ARBA" id="ARBA00004323"/>
    </source>
</evidence>
<dbReference type="PANTHER" id="PTHR11214">
    <property type="entry name" value="BETA-1,3-N-ACETYLGLUCOSAMINYLTRANSFERASE"/>
    <property type="match status" value="1"/>
</dbReference>
<evidence type="ECO:0000313" key="13">
    <source>
        <dbReference type="EMBL" id="KAI7840006.1"/>
    </source>
</evidence>
<accession>A0AAD5H112</accession>
<evidence type="ECO:0000256" key="7">
    <source>
        <dbReference type="ARBA" id="ARBA00022968"/>
    </source>
</evidence>
<feature type="domain" description="NodB homology" evidence="12">
    <location>
        <begin position="375"/>
        <end position="469"/>
    </location>
</feature>
<keyword evidence="6 11" id="KW-0812">Transmembrane</keyword>
<evidence type="ECO:0000256" key="2">
    <source>
        <dbReference type="ARBA" id="ARBA00004922"/>
    </source>
</evidence>
<protein>
    <recommendedName>
        <fullName evidence="12">NodB homology domain-containing protein</fullName>
    </recommendedName>
</protein>
<dbReference type="Pfam" id="PF01762">
    <property type="entry name" value="Galactosyl_T"/>
    <property type="match status" value="1"/>
</dbReference>